<proteinExistence type="predicted"/>
<evidence type="ECO:0000313" key="2">
    <source>
        <dbReference type="EMBL" id="GGM35571.1"/>
    </source>
</evidence>
<comment type="caution">
    <text evidence="2">The sequence shown here is derived from an EMBL/GenBank/DDBJ whole genome shotgun (WGS) entry which is preliminary data.</text>
</comment>
<dbReference type="InterPro" id="IPR008613">
    <property type="entry name" value="Excalibur_Ca-bd_domain"/>
</dbReference>
<feature type="domain" description="Excalibur calcium-binding" evidence="1">
    <location>
        <begin position="276"/>
        <end position="313"/>
    </location>
</feature>
<reference evidence="3" key="1">
    <citation type="journal article" date="2019" name="Int. J. Syst. Evol. Microbiol.">
        <title>The Global Catalogue of Microorganisms (GCM) 10K type strain sequencing project: providing services to taxonomists for standard genome sequencing and annotation.</title>
        <authorList>
            <consortium name="The Broad Institute Genomics Platform"/>
            <consortium name="The Broad Institute Genome Sequencing Center for Infectious Disease"/>
            <person name="Wu L."/>
            <person name="Ma J."/>
        </authorList>
    </citation>
    <scope>NUCLEOTIDE SEQUENCE [LARGE SCALE GENOMIC DNA]</scope>
    <source>
        <strain evidence="3">JCM 31047</strain>
    </source>
</reference>
<evidence type="ECO:0000259" key="1">
    <source>
        <dbReference type="SMART" id="SM00894"/>
    </source>
</evidence>
<gene>
    <name evidence="2" type="ORF">GCM10008956_10040</name>
</gene>
<sequence>MALAGALLGAGQAGAVPAEPFGIEVRFLGAPLGAAQRSAVNEAARRVSALIASPFEPVRVDVPAGECDRGLPALRGRLTRLVVFVRVKRLDDDLYATGMPCDLHDGSFLPIYGVVDLNSSGLSELPRTDVLDTMIHEFLHVLGVGTLWERDARISVSGDQDDRVFVKRQGKTTLYVAPRAVAAFRALGGKGAGIPLDPDRGHWAGEVVCSEVLSGSSGDYTGRLNPVSPLTLGALEDLGYRVQARGAAPFRLPVGACPVDAGAADAPAGVAVPPGGFTSCAAARSAGVALPLLRGQPGYRPGLDGDGDGLACER</sequence>
<dbReference type="SUPFAM" id="SSF55486">
    <property type="entry name" value="Metalloproteases ('zincins'), catalytic domain"/>
    <property type="match status" value="1"/>
</dbReference>
<dbReference type="AlphaFoldDB" id="A0A8H9GP92"/>
<dbReference type="SMART" id="SM00894">
    <property type="entry name" value="Excalibur"/>
    <property type="match status" value="1"/>
</dbReference>
<accession>A0A8H9GP92</accession>
<evidence type="ECO:0000313" key="3">
    <source>
        <dbReference type="Proteomes" id="UP000600547"/>
    </source>
</evidence>
<dbReference type="Proteomes" id="UP000600547">
    <property type="component" value="Unassembled WGS sequence"/>
</dbReference>
<dbReference type="EMBL" id="BMQG01000002">
    <property type="protein sequence ID" value="GGM35571.1"/>
    <property type="molecule type" value="Genomic_DNA"/>
</dbReference>
<dbReference type="Pfam" id="PF05901">
    <property type="entry name" value="Excalibur"/>
    <property type="match status" value="1"/>
</dbReference>
<protein>
    <recommendedName>
        <fullName evidence="1">Excalibur calcium-binding domain-containing protein</fullName>
    </recommendedName>
</protein>
<organism evidence="2 3">
    <name type="scientific">Deinococcus arenae</name>
    <dbReference type="NCBI Taxonomy" id="1452751"/>
    <lineage>
        <taxon>Bacteria</taxon>
        <taxon>Thermotogati</taxon>
        <taxon>Deinococcota</taxon>
        <taxon>Deinococci</taxon>
        <taxon>Deinococcales</taxon>
        <taxon>Deinococcaceae</taxon>
        <taxon>Deinococcus</taxon>
    </lineage>
</organism>
<keyword evidence="3" id="KW-1185">Reference proteome</keyword>
<name>A0A8H9GP92_9DEIO</name>